<evidence type="ECO:0000313" key="1">
    <source>
        <dbReference type="EMBL" id="SVA77742.1"/>
    </source>
</evidence>
<dbReference type="EMBL" id="UINC01018495">
    <property type="protein sequence ID" value="SVA77742.1"/>
    <property type="molecule type" value="Genomic_DNA"/>
</dbReference>
<protein>
    <submittedName>
        <fullName evidence="1">Uncharacterized protein</fullName>
    </submittedName>
</protein>
<sequence>MKRTVSIKVFPVQQPLVEKTLILQVNTERNNFLYNFDCFYILGVKKKITPDFIPQNTTMAANFEAEREHKG</sequence>
<organism evidence="1">
    <name type="scientific">marine metagenome</name>
    <dbReference type="NCBI Taxonomy" id="408172"/>
    <lineage>
        <taxon>unclassified sequences</taxon>
        <taxon>metagenomes</taxon>
        <taxon>ecological metagenomes</taxon>
    </lineage>
</organism>
<accession>A0A381YMC6</accession>
<reference evidence="1" key="1">
    <citation type="submission" date="2018-05" db="EMBL/GenBank/DDBJ databases">
        <authorList>
            <person name="Lanie J.A."/>
            <person name="Ng W.-L."/>
            <person name="Kazmierczak K.M."/>
            <person name="Andrzejewski T.M."/>
            <person name="Davidsen T.M."/>
            <person name="Wayne K.J."/>
            <person name="Tettelin H."/>
            <person name="Glass J.I."/>
            <person name="Rusch D."/>
            <person name="Podicherti R."/>
            <person name="Tsui H.-C.T."/>
            <person name="Winkler M.E."/>
        </authorList>
    </citation>
    <scope>NUCLEOTIDE SEQUENCE</scope>
</reference>
<proteinExistence type="predicted"/>
<dbReference type="AlphaFoldDB" id="A0A381YMC6"/>
<name>A0A381YMC6_9ZZZZ</name>
<gene>
    <name evidence="1" type="ORF">METZ01_LOCUS130596</name>
</gene>